<dbReference type="Gene3D" id="3.40.50.150">
    <property type="entry name" value="Vaccinia Virus protein VP39"/>
    <property type="match status" value="1"/>
</dbReference>
<keyword evidence="3" id="KW-0949">S-adenosyl-L-methionine</keyword>
<evidence type="ECO:0000259" key="4">
    <source>
        <dbReference type="Pfam" id="PF00891"/>
    </source>
</evidence>
<gene>
    <name evidence="5" type="ORF">PL78_16195</name>
</gene>
<keyword evidence="6" id="KW-1185">Reference proteome</keyword>
<name>A0ABM6BP89_YERET</name>
<feature type="domain" description="O-methyltransferase C-terminal" evidence="4">
    <location>
        <begin position="3"/>
        <end position="118"/>
    </location>
</feature>
<dbReference type="Pfam" id="PF00891">
    <property type="entry name" value="Methyltransf_2"/>
    <property type="match status" value="1"/>
</dbReference>
<dbReference type="SUPFAM" id="SSF53335">
    <property type="entry name" value="S-adenosyl-L-methionine-dependent methyltransferases"/>
    <property type="match status" value="1"/>
</dbReference>
<evidence type="ECO:0000313" key="6">
    <source>
        <dbReference type="Proteomes" id="UP000266744"/>
    </source>
</evidence>
<evidence type="ECO:0000256" key="3">
    <source>
        <dbReference type="ARBA" id="ARBA00022691"/>
    </source>
</evidence>
<dbReference type="InterPro" id="IPR016461">
    <property type="entry name" value="COMT-like"/>
</dbReference>
<dbReference type="PROSITE" id="PS51683">
    <property type="entry name" value="SAM_OMT_II"/>
    <property type="match status" value="1"/>
</dbReference>
<dbReference type="Proteomes" id="UP000266744">
    <property type="component" value="Chromosome"/>
</dbReference>
<accession>A0ABM6BP89</accession>
<keyword evidence="2" id="KW-0808">Transferase</keyword>
<organism evidence="5 6">
    <name type="scientific">Yersinia entomophaga</name>
    <dbReference type="NCBI Taxonomy" id="935293"/>
    <lineage>
        <taxon>Bacteria</taxon>
        <taxon>Pseudomonadati</taxon>
        <taxon>Pseudomonadota</taxon>
        <taxon>Gammaproteobacteria</taxon>
        <taxon>Enterobacterales</taxon>
        <taxon>Yersiniaceae</taxon>
        <taxon>Yersinia</taxon>
    </lineage>
</organism>
<evidence type="ECO:0000313" key="5">
    <source>
        <dbReference type="EMBL" id="ANI31352.1"/>
    </source>
</evidence>
<proteinExistence type="predicted"/>
<dbReference type="InterPro" id="IPR001077">
    <property type="entry name" value="COMT_C"/>
</dbReference>
<dbReference type="PANTHER" id="PTHR11746">
    <property type="entry name" value="O-METHYLTRANSFERASE"/>
    <property type="match status" value="1"/>
</dbReference>
<sequence>MADLTQHFVQKVTPVYNFNDYNRIIDSGDGNGALMLTILATNMNPVGVIFYSPSVAEKIAKIIRHKNMASQCTIGAGNFFESIPSGHGFYLLKYILHDWNGEECIQILRNCSSAMGKGIKNHICSSHFSSRKYLSCW</sequence>
<dbReference type="EMBL" id="CP010029">
    <property type="protein sequence ID" value="ANI31352.1"/>
    <property type="molecule type" value="Genomic_DNA"/>
</dbReference>
<dbReference type="InterPro" id="IPR029063">
    <property type="entry name" value="SAM-dependent_MTases_sf"/>
</dbReference>
<evidence type="ECO:0000256" key="1">
    <source>
        <dbReference type="ARBA" id="ARBA00022603"/>
    </source>
</evidence>
<evidence type="ECO:0000256" key="2">
    <source>
        <dbReference type="ARBA" id="ARBA00022679"/>
    </source>
</evidence>
<dbReference type="RefSeq" id="WP_064517078.1">
    <property type="nucleotide sequence ID" value="NZ_CP010029.1"/>
</dbReference>
<reference evidence="5 6" key="1">
    <citation type="journal article" date="2016" name="Toxins">
        <title>The Draft Genome Sequence of the Yersinia entomophaga Entomopathogenic Type Strain MH96T.</title>
        <authorList>
            <person name="Hurst M.R."/>
            <person name="Beattie A."/>
            <person name="Altermann E."/>
            <person name="Moraga R.M."/>
            <person name="Harper L.A."/>
            <person name="Calder J."/>
            <person name="Laugraud A."/>
        </authorList>
    </citation>
    <scope>NUCLEOTIDE SEQUENCE [LARGE SCALE GENOMIC DNA]</scope>
    <source>
        <strain evidence="5 6">MH96</strain>
    </source>
</reference>
<protein>
    <recommendedName>
        <fullName evidence="4">O-methyltransferase C-terminal domain-containing protein</fullName>
    </recommendedName>
</protein>
<keyword evidence="1" id="KW-0489">Methyltransferase</keyword>